<feature type="region of interest" description="Disordered" evidence="1">
    <location>
        <begin position="314"/>
        <end position="361"/>
    </location>
</feature>
<dbReference type="EMBL" id="GL883151">
    <property type="protein sequence ID" value="EGG00053.1"/>
    <property type="molecule type" value="Genomic_DNA"/>
</dbReference>
<sequence length="610" mass="68963">MFPIPSTSTRQNLIRNTYRHAQLNLVSNRLISINAQTKDLTKPEGTEDDDDLLSSLTKRRGGRANKGGAKMSPIEWLNSEEGRRFRDPVIGGTNWLGDDVPFPTNPWFKPKAPLWDGVRTKVYESFKSRVNSMPPNDPNMSLAQTKIQEQILIRQTSEQWGISKDRISAIIKLKALEESWSLPNQSNQEPQKVLQLNFEKGMENVLGVNRNLSKIVDEDVNEFSNRKLMKKSKFFGFEFVPLDSPIPESPIIHETSAEGSSDSKPRRQKYQEDDIPSPERHIYGEDGVPRPPSCYISNPPKKVPMVFTDVSNFPRQPKPISKRKAKHFPRSSILSPYSQSDSTPSHPHSRHQRRSNSTLASMSVRIADGDLAYPSSTSRISQSNSLSDEHKEVVSELLRKFKGCSSSEAGMKMLDEFKFDSSPLNNESIKEMVLLRAGGLSFRESMGNWNNDLSKTQDLQPSLKGDEQAIQSMKYQMIKSIYMKKLELNQAGRLLLPEKVRSKQEKDFSIVQQSVSSVLPQVQQVKLRKGDRLLKQCMKGPAGRMKQRQLLKAQKSFNIAHVVHSRFLSKGAGPLHILQCDTIIAPVLGGPALHPYIRREAKNFYHHPGG</sequence>
<dbReference type="InParanoid" id="F4S5M6"/>
<dbReference type="PANTHER" id="PTHR28158">
    <property type="entry name" value="37S RIBOSOMAL PROTEIN S35, MITOCHONDRIAL"/>
    <property type="match status" value="1"/>
</dbReference>
<evidence type="ECO:0000313" key="3">
    <source>
        <dbReference type="Proteomes" id="UP000001072"/>
    </source>
</evidence>
<dbReference type="GO" id="GO:0032543">
    <property type="term" value="P:mitochondrial translation"/>
    <property type="evidence" value="ECO:0007669"/>
    <property type="project" value="TreeGrafter"/>
</dbReference>
<evidence type="ECO:0000256" key="1">
    <source>
        <dbReference type="SAM" id="MobiDB-lite"/>
    </source>
</evidence>
<feature type="region of interest" description="Disordered" evidence="1">
    <location>
        <begin position="40"/>
        <end position="70"/>
    </location>
</feature>
<gene>
    <name evidence="2" type="ORF">MELLADRAFT_112180</name>
</gene>
<dbReference type="PANTHER" id="PTHR28158:SF1">
    <property type="entry name" value="SMALL RIBOSOMAL SUBUNIT PROTEIN MS45"/>
    <property type="match status" value="1"/>
</dbReference>
<reference evidence="3" key="1">
    <citation type="journal article" date="2011" name="Proc. Natl. Acad. Sci. U.S.A.">
        <title>Obligate biotrophy features unraveled by the genomic analysis of rust fungi.</title>
        <authorList>
            <person name="Duplessis S."/>
            <person name="Cuomo C.A."/>
            <person name="Lin Y.-C."/>
            <person name="Aerts A."/>
            <person name="Tisserant E."/>
            <person name="Veneault-Fourrey C."/>
            <person name="Joly D.L."/>
            <person name="Hacquard S."/>
            <person name="Amselem J."/>
            <person name="Cantarel B.L."/>
            <person name="Chiu R."/>
            <person name="Coutinho P.M."/>
            <person name="Feau N."/>
            <person name="Field M."/>
            <person name="Frey P."/>
            <person name="Gelhaye E."/>
            <person name="Goldberg J."/>
            <person name="Grabherr M.G."/>
            <person name="Kodira C.D."/>
            <person name="Kohler A."/>
            <person name="Kuees U."/>
            <person name="Lindquist E.A."/>
            <person name="Lucas S.M."/>
            <person name="Mago R."/>
            <person name="Mauceli E."/>
            <person name="Morin E."/>
            <person name="Murat C."/>
            <person name="Pangilinan J.L."/>
            <person name="Park R."/>
            <person name="Pearson M."/>
            <person name="Quesneville H."/>
            <person name="Rouhier N."/>
            <person name="Sakthikumar S."/>
            <person name="Salamov A.A."/>
            <person name="Schmutz J."/>
            <person name="Selles B."/>
            <person name="Shapiro H."/>
            <person name="Tanguay P."/>
            <person name="Tuskan G.A."/>
            <person name="Henrissat B."/>
            <person name="Van de Peer Y."/>
            <person name="Rouze P."/>
            <person name="Ellis J.G."/>
            <person name="Dodds P.N."/>
            <person name="Schein J.E."/>
            <person name="Zhong S."/>
            <person name="Hamelin R.C."/>
            <person name="Grigoriev I.V."/>
            <person name="Szabo L.J."/>
            <person name="Martin F."/>
        </authorList>
    </citation>
    <scope>NUCLEOTIDE SEQUENCE [LARGE SCALE GENOMIC DNA]</scope>
    <source>
        <strain evidence="3">98AG31 / pathotype 3-4-7</strain>
    </source>
</reference>
<feature type="region of interest" description="Disordered" evidence="1">
    <location>
        <begin position="248"/>
        <end position="300"/>
    </location>
</feature>
<dbReference type="KEGG" id="mlr:MELLADRAFT_112180"/>
<dbReference type="Pfam" id="PF12298">
    <property type="entry name" value="Bot1p"/>
    <property type="match status" value="1"/>
</dbReference>
<dbReference type="AlphaFoldDB" id="F4S5M6"/>
<dbReference type="GO" id="GO:0005763">
    <property type="term" value="C:mitochondrial small ribosomal subunit"/>
    <property type="evidence" value="ECO:0007669"/>
    <property type="project" value="TreeGrafter"/>
</dbReference>
<dbReference type="HOGENOM" id="CLU_420989_0_0_1"/>
<dbReference type="GO" id="GO:0003735">
    <property type="term" value="F:structural constituent of ribosome"/>
    <property type="evidence" value="ECO:0007669"/>
    <property type="project" value="TreeGrafter"/>
</dbReference>
<dbReference type="OrthoDB" id="10052321at2759"/>
<dbReference type="InterPro" id="IPR021036">
    <property type="entry name" value="Ribosomal_mS45"/>
</dbReference>
<proteinExistence type="predicted"/>
<feature type="compositionally biased region" description="Polar residues" evidence="1">
    <location>
        <begin position="332"/>
        <end position="346"/>
    </location>
</feature>
<dbReference type="VEuPathDB" id="FungiDB:MELLADRAFT_112180"/>
<name>F4S5M6_MELLP</name>
<keyword evidence="3" id="KW-1185">Reference proteome</keyword>
<accession>F4S5M6</accession>
<dbReference type="RefSeq" id="XP_007416651.1">
    <property type="nucleotide sequence ID" value="XM_007416589.1"/>
</dbReference>
<feature type="compositionally biased region" description="Basic and acidic residues" evidence="1">
    <location>
        <begin position="261"/>
        <end position="288"/>
    </location>
</feature>
<organism evidence="3">
    <name type="scientific">Melampsora larici-populina (strain 98AG31 / pathotype 3-4-7)</name>
    <name type="common">Poplar leaf rust fungus</name>
    <dbReference type="NCBI Taxonomy" id="747676"/>
    <lineage>
        <taxon>Eukaryota</taxon>
        <taxon>Fungi</taxon>
        <taxon>Dikarya</taxon>
        <taxon>Basidiomycota</taxon>
        <taxon>Pucciniomycotina</taxon>
        <taxon>Pucciniomycetes</taxon>
        <taxon>Pucciniales</taxon>
        <taxon>Melampsoraceae</taxon>
        <taxon>Melampsora</taxon>
    </lineage>
</organism>
<evidence type="ECO:0000313" key="2">
    <source>
        <dbReference type="EMBL" id="EGG00053.1"/>
    </source>
</evidence>
<feature type="compositionally biased region" description="Basic residues" evidence="1">
    <location>
        <begin position="320"/>
        <end position="329"/>
    </location>
</feature>
<protein>
    <submittedName>
        <fullName evidence="2">Uncharacterized protein</fullName>
    </submittedName>
</protein>
<dbReference type="Proteomes" id="UP000001072">
    <property type="component" value="Unassembled WGS sequence"/>
</dbReference>
<dbReference type="GeneID" id="18924594"/>
<dbReference type="eggNOG" id="ENOG502S81B">
    <property type="taxonomic scope" value="Eukaryota"/>
</dbReference>